<organism evidence="9 10">
    <name type="scientific">Chloroflexus aggregans (strain MD-66 / DSM 9485)</name>
    <dbReference type="NCBI Taxonomy" id="326427"/>
    <lineage>
        <taxon>Bacteria</taxon>
        <taxon>Bacillati</taxon>
        <taxon>Chloroflexota</taxon>
        <taxon>Chloroflexia</taxon>
        <taxon>Chloroflexales</taxon>
        <taxon>Chloroflexineae</taxon>
        <taxon>Chloroflexaceae</taxon>
        <taxon>Chloroflexus</taxon>
    </lineage>
</organism>
<dbReference type="PROSITE" id="PS00092">
    <property type="entry name" value="N6_MTASE"/>
    <property type="match status" value="1"/>
</dbReference>
<dbReference type="GO" id="GO:0009007">
    <property type="term" value="F:site-specific DNA-methyltransferase (adenine-specific) activity"/>
    <property type="evidence" value="ECO:0007669"/>
    <property type="project" value="UniProtKB-EC"/>
</dbReference>
<dbReference type="Pfam" id="PF07669">
    <property type="entry name" value="Eco57I"/>
    <property type="match status" value="1"/>
</dbReference>
<protein>
    <recommendedName>
        <fullName evidence="1">site-specific DNA-methyltransferase (adenine-specific)</fullName>
        <ecNumber evidence="1">2.1.1.72</ecNumber>
    </recommendedName>
</protein>
<dbReference type="OrthoDB" id="134716at2"/>
<dbReference type="EMBL" id="CP001337">
    <property type="protein sequence ID" value="ACL26170.1"/>
    <property type="molecule type" value="Genomic_DNA"/>
</dbReference>
<dbReference type="EC" id="2.1.1.72" evidence="1"/>
<evidence type="ECO:0000259" key="7">
    <source>
        <dbReference type="Pfam" id="PF07669"/>
    </source>
</evidence>
<keyword evidence="6" id="KW-0175">Coiled coil</keyword>
<evidence type="ECO:0000256" key="2">
    <source>
        <dbReference type="ARBA" id="ARBA00022603"/>
    </source>
</evidence>
<dbReference type="InterPro" id="IPR050953">
    <property type="entry name" value="N4_N6_ade-DNA_methylase"/>
</dbReference>
<keyword evidence="3" id="KW-0808">Transferase</keyword>
<dbReference type="InterPro" id="IPR029063">
    <property type="entry name" value="SAM-dependent_MTases_sf"/>
</dbReference>
<dbReference type="SUPFAM" id="SSF53335">
    <property type="entry name" value="S-adenosyl-L-methionine-dependent methyltransferases"/>
    <property type="match status" value="1"/>
</dbReference>
<dbReference type="InterPro" id="IPR054520">
    <property type="entry name" value="M_Eco57I_C"/>
</dbReference>
<reference evidence="9" key="1">
    <citation type="submission" date="2008-12" db="EMBL/GenBank/DDBJ databases">
        <title>Complete sequence of Chloroflexus aggregans DSM 9485.</title>
        <authorList>
            <consortium name="US DOE Joint Genome Institute"/>
            <person name="Lucas S."/>
            <person name="Copeland A."/>
            <person name="Lapidus A."/>
            <person name="Glavina del Rio T."/>
            <person name="Dalin E."/>
            <person name="Tice H."/>
            <person name="Pitluck S."/>
            <person name="Foster B."/>
            <person name="Larimer F."/>
            <person name="Land M."/>
            <person name="Hauser L."/>
            <person name="Kyrpides N."/>
            <person name="Mikhailova N."/>
            <person name="Bryant D."/>
            <person name="Richardson P."/>
        </authorList>
    </citation>
    <scope>NUCLEOTIDE SEQUENCE</scope>
    <source>
        <strain evidence="9">DSM 9485</strain>
    </source>
</reference>
<dbReference type="Gene3D" id="3.40.50.150">
    <property type="entry name" value="Vaccinia Virus protein VP39"/>
    <property type="match status" value="2"/>
</dbReference>
<comment type="catalytic activity">
    <reaction evidence="5">
        <text>a 2'-deoxyadenosine in DNA + S-adenosyl-L-methionine = an N(6)-methyl-2'-deoxyadenosine in DNA + S-adenosyl-L-homocysteine + H(+)</text>
        <dbReference type="Rhea" id="RHEA:15197"/>
        <dbReference type="Rhea" id="RHEA-COMP:12418"/>
        <dbReference type="Rhea" id="RHEA-COMP:12419"/>
        <dbReference type="ChEBI" id="CHEBI:15378"/>
        <dbReference type="ChEBI" id="CHEBI:57856"/>
        <dbReference type="ChEBI" id="CHEBI:59789"/>
        <dbReference type="ChEBI" id="CHEBI:90615"/>
        <dbReference type="ChEBI" id="CHEBI:90616"/>
        <dbReference type="EC" id="2.1.1.72"/>
    </reaction>
</comment>
<evidence type="ECO:0000256" key="6">
    <source>
        <dbReference type="SAM" id="Coils"/>
    </source>
</evidence>
<feature type="domain" description="Type II methyltransferase M.TaqI-like" evidence="7">
    <location>
        <begin position="489"/>
        <end position="824"/>
    </location>
</feature>
<proteinExistence type="predicted"/>
<dbReference type="REBASE" id="19786">
    <property type="entry name" value="CagORF3322P"/>
</dbReference>
<sequence length="1210" mass="137800">MNNLLQRIQSCLNSAGSPQKLGELFCQTLNWSAPRGLLPRTLDFGAPINQSITLQPVARLSGLPVYRVIWPGDRLPGITARRAVQRALKPVHAEHVLCYVTQDARQLAFTWARERSDGKIELRTLPYDVGSPARTTVERLAELAFTLDELAHGEPPITTLTDKLNRAFDVEAVTRRFFADYKQVFATLQRLLFDATGDKVWAHDYALQLLNRLMFLYFIQRKGWLGGNPRFIAEFWRAYKASNQPNNSFFERWLSVLFFEAFNNTFHGGHRQFPSAIYEALQLAPYLNGGLFTRNRLDDAHSVTVPDAFFATLFDEFDGSRPGFLERYNFTIAESTPLDIEVAVDPEMIGKVYESLVNITFEGITDDDRRGSAGIFYTSRVEIDLMCRLALVDALTNRLGTDKKPLLYDAIFAYEPAEKEAADAAIADQNLWPDLNRMLRETTICDPACGSGAFLVGMLLVLDDLQARANAQLGIDETPYERRRRIIGEQLYGVDVMDWAVHVTELRLWLQLVVETELAPAELKFRPLLPNLSFKIRCGDSLVQEIGGIDFGLHRAHLAISAQLKGRITQLKGKKLRFYQGQKDLREADLKQEEVNLFRAILDYKQHVLQTHIATLTHQIESPVEQVALPGLEAPTDRAAYQRRLEQLRAEREEKHAELARITDALAALRSAQHVPFVWDIAFVEIFEGDKGGFDIVIGNPPYVRQEMIAPPRLDPNDFGGETSDRWKEQKKAYKAKLQQSVAAAWPRFFRYKSGKADFRKLDGKSDLYIYFYLHGLALLNPQGSFCFITSNSWLDVGYGADLQEFLLKHSHVRFILDNERKRSFAQADVNTIIALLAPPDDRREHGLEHTARFVMFTVPFEEVLSAETFKALEAATERQRTDHWRITVVPQRQLFEEGLVREDDEEATPGKPTKSRGPLIKTARYEANKWGGKYLRAPDIFFTILEKGKGKLVRLGDIAEVRFGIKTGANEFFYLDDEKIRQWGIEEEFLKPVIKSPRECRSIVIKPEDLKYKIFMCHKDKAELQGTAALEYITWGETQGFHERPSCRGRQRWWDVGVRPKARVSINYLVDETMRFFMKEDGFYVSDNFQEWHVSADDFWQAGVAANSTVFQLFANITGRANFGGGLMKIQTYEVAAMEVLAPSTLPLSRCRSALQHVGRIDLNSPDRRALDDVVFDVLGLTAGEREAVYEAVVALVRARLEKARSVKP</sequence>
<dbReference type="STRING" id="326427.Cagg_3322"/>
<dbReference type="InterPro" id="IPR011639">
    <property type="entry name" value="MethylTrfase_TaqI-like_dom"/>
</dbReference>
<keyword evidence="2" id="KW-0489">Methyltransferase</keyword>
<name>B8G8B6_CHLAD</name>
<dbReference type="eggNOG" id="COG1002">
    <property type="taxonomic scope" value="Bacteria"/>
</dbReference>
<feature type="domain" description="Type II methyltransferase M.Eco57I C-terminal" evidence="8">
    <location>
        <begin position="930"/>
        <end position="1145"/>
    </location>
</feature>
<evidence type="ECO:0000313" key="10">
    <source>
        <dbReference type="Proteomes" id="UP000002508"/>
    </source>
</evidence>
<dbReference type="PRINTS" id="PR00507">
    <property type="entry name" value="N12N6MTFRASE"/>
</dbReference>
<evidence type="ECO:0000256" key="5">
    <source>
        <dbReference type="ARBA" id="ARBA00047942"/>
    </source>
</evidence>
<dbReference type="GO" id="GO:0006304">
    <property type="term" value="P:DNA modification"/>
    <property type="evidence" value="ECO:0007669"/>
    <property type="project" value="InterPro"/>
</dbReference>
<feature type="coiled-coil region" evidence="6">
    <location>
        <begin position="638"/>
        <end position="665"/>
    </location>
</feature>
<dbReference type="Pfam" id="PF22837">
    <property type="entry name" value="M_Eco57I_C"/>
    <property type="match status" value="1"/>
</dbReference>
<dbReference type="Proteomes" id="UP000002508">
    <property type="component" value="Chromosome"/>
</dbReference>
<dbReference type="eggNOG" id="COG0827">
    <property type="taxonomic scope" value="Bacteria"/>
</dbReference>
<evidence type="ECO:0000256" key="4">
    <source>
        <dbReference type="ARBA" id="ARBA00022691"/>
    </source>
</evidence>
<keyword evidence="4" id="KW-0949">S-adenosyl-L-methionine</keyword>
<dbReference type="PANTHER" id="PTHR33841">
    <property type="entry name" value="DNA METHYLTRANSFERASE YEEA-RELATED"/>
    <property type="match status" value="1"/>
</dbReference>
<dbReference type="GO" id="GO:0003676">
    <property type="term" value="F:nucleic acid binding"/>
    <property type="evidence" value="ECO:0007669"/>
    <property type="project" value="InterPro"/>
</dbReference>
<accession>B8G8B6</accession>
<dbReference type="GO" id="GO:0032259">
    <property type="term" value="P:methylation"/>
    <property type="evidence" value="ECO:0007669"/>
    <property type="project" value="UniProtKB-KW"/>
</dbReference>
<dbReference type="HOGENOM" id="CLU_002539_1_1_0"/>
<dbReference type="PANTHER" id="PTHR33841:SF1">
    <property type="entry name" value="DNA METHYLTRANSFERASE A"/>
    <property type="match status" value="1"/>
</dbReference>
<evidence type="ECO:0000256" key="3">
    <source>
        <dbReference type="ARBA" id="ARBA00022679"/>
    </source>
</evidence>
<evidence type="ECO:0000259" key="8">
    <source>
        <dbReference type="Pfam" id="PF22837"/>
    </source>
</evidence>
<dbReference type="KEGG" id="cag:Cagg_3322"/>
<evidence type="ECO:0000256" key="1">
    <source>
        <dbReference type="ARBA" id="ARBA00011900"/>
    </source>
</evidence>
<keyword evidence="10" id="KW-1185">Reference proteome</keyword>
<dbReference type="AlphaFoldDB" id="B8G8B6"/>
<evidence type="ECO:0000313" key="9">
    <source>
        <dbReference type="EMBL" id="ACL26170.1"/>
    </source>
</evidence>
<gene>
    <name evidence="9" type="ordered locus">Cagg_3322</name>
</gene>
<dbReference type="InterPro" id="IPR002052">
    <property type="entry name" value="DNA_methylase_N6_adenine_CS"/>
</dbReference>
<dbReference type="RefSeq" id="WP_015942017.1">
    <property type="nucleotide sequence ID" value="NC_011831.1"/>
</dbReference>